<evidence type="ECO:0000256" key="1">
    <source>
        <dbReference type="SAM" id="MobiDB-lite"/>
    </source>
</evidence>
<feature type="compositionally biased region" description="Basic and acidic residues" evidence="1">
    <location>
        <begin position="55"/>
        <end position="69"/>
    </location>
</feature>
<feature type="compositionally biased region" description="Basic and acidic residues" evidence="1">
    <location>
        <begin position="357"/>
        <end position="371"/>
    </location>
</feature>
<evidence type="ECO:0000313" key="2">
    <source>
        <dbReference type="EMBL" id="CAH1098684.1"/>
    </source>
</evidence>
<organism evidence="2 3">
    <name type="scientific">Psylliodes chrysocephalus</name>
    <dbReference type="NCBI Taxonomy" id="3402493"/>
    <lineage>
        <taxon>Eukaryota</taxon>
        <taxon>Metazoa</taxon>
        <taxon>Ecdysozoa</taxon>
        <taxon>Arthropoda</taxon>
        <taxon>Hexapoda</taxon>
        <taxon>Insecta</taxon>
        <taxon>Pterygota</taxon>
        <taxon>Neoptera</taxon>
        <taxon>Endopterygota</taxon>
        <taxon>Coleoptera</taxon>
        <taxon>Polyphaga</taxon>
        <taxon>Cucujiformia</taxon>
        <taxon>Chrysomeloidea</taxon>
        <taxon>Chrysomelidae</taxon>
        <taxon>Galerucinae</taxon>
        <taxon>Alticini</taxon>
        <taxon>Psylliodes</taxon>
    </lineage>
</organism>
<protein>
    <submittedName>
        <fullName evidence="2">Uncharacterized protein</fullName>
    </submittedName>
</protein>
<feature type="compositionally biased region" description="Low complexity" evidence="1">
    <location>
        <begin position="71"/>
        <end position="82"/>
    </location>
</feature>
<feature type="compositionally biased region" description="Basic and acidic residues" evidence="1">
    <location>
        <begin position="194"/>
        <end position="204"/>
    </location>
</feature>
<feature type="region of interest" description="Disordered" evidence="1">
    <location>
        <begin position="405"/>
        <end position="443"/>
    </location>
</feature>
<sequence>MADYGPSDEPRPDNYHRGRGQQNRPPFRGRGRGRGRGDNRFHNVQRTLNDLQVSDLREHLDRKHLHEQIRYGPPSEPSYSYSRDSIRDNYNQPPKGPTVQRSNSYSSRRGRGRPQYQEETFIQNPLNIKVQVSAATGHRNCSIDEDATLLNIKHIPDTQFSFLHERPRGTRSVRARGTRFGTDSASYGGQVRAKSTERRHDGFYENRGSQVRSKSVEARGDTSGGRGRGNYRGRGRGDNRSTEWESQIKDNDFRNKFRGRGTGRGNRRGRGGHQYNTPNTELQTGSNEIVAEENREPRNRVRGRGVGRGNRRGSLKGQQYNTPHTESEGDNNVASEENWDIDASREASVNKNVIETKLQDQQEDNQEHSEESELQDYAEEQLEDTESSVEEEKVVIEENLVVTSSLESKNKKRTVRFKEEGRNDDRNEVKDNKDIQQTEETKG</sequence>
<feature type="region of interest" description="Disordered" evidence="1">
    <location>
        <begin position="178"/>
        <end position="334"/>
    </location>
</feature>
<feature type="compositionally biased region" description="Basic and acidic residues" evidence="1">
    <location>
        <begin position="235"/>
        <end position="255"/>
    </location>
</feature>
<feature type="compositionally biased region" description="Polar residues" evidence="1">
    <location>
        <begin position="274"/>
        <end position="287"/>
    </location>
</feature>
<feature type="compositionally biased region" description="Basic residues" evidence="1">
    <location>
        <begin position="300"/>
        <end position="314"/>
    </location>
</feature>
<dbReference type="EMBL" id="OV651813">
    <property type="protein sequence ID" value="CAH1098684.1"/>
    <property type="molecule type" value="Genomic_DNA"/>
</dbReference>
<dbReference type="Proteomes" id="UP001153636">
    <property type="component" value="Chromosome 1"/>
</dbReference>
<name>A0A9P0CB79_9CUCU</name>
<feature type="compositionally biased region" description="Acidic residues" evidence="1">
    <location>
        <begin position="372"/>
        <end position="389"/>
    </location>
</feature>
<reference evidence="2" key="1">
    <citation type="submission" date="2022-01" db="EMBL/GenBank/DDBJ databases">
        <authorList>
            <person name="King R."/>
        </authorList>
    </citation>
    <scope>NUCLEOTIDE SEQUENCE</scope>
</reference>
<accession>A0A9P0CB79</accession>
<feature type="compositionally biased region" description="Basic residues" evidence="1">
    <location>
        <begin position="256"/>
        <end position="271"/>
    </location>
</feature>
<feature type="region of interest" description="Disordered" evidence="1">
    <location>
        <begin position="1"/>
        <end position="113"/>
    </location>
</feature>
<dbReference type="OrthoDB" id="6784744at2759"/>
<feature type="compositionally biased region" description="Polar residues" evidence="1">
    <location>
        <begin position="42"/>
        <end position="52"/>
    </location>
</feature>
<evidence type="ECO:0000313" key="3">
    <source>
        <dbReference type="Proteomes" id="UP001153636"/>
    </source>
</evidence>
<keyword evidence="3" id="KW-1185">Reference proteome</keyword>
<proteinExistence type="predicted"/>
<feature type="region of interest" description="Disordered" evidence="1">
    <location>
        <begin position="357"/>
        <end position="393"/>
    </location>
</feature>
<gene>
    <name evidence="2" type="ORF">PSYICH_LOCUS225</name>
</gene>
<feature type="compositionally biased region" description="Basic and acidic residues" evidence="1">
    <location>
        <begin position="416"/>
        <end position="443"/>
    </location>
</feature>
<feature type="compositionally biased region" description="Polar residues" evidence="1">
    <location>
        <begin position="316"/>
        <end position="334"/>
    </location>
</feature>
<dbReference type="AlphaFoldDB" id="A0A9P0CB79"/>